<dbReference type="AlphaFoldDB" id="A0A9P6HLV8"/>
<dbReference type="Proteomes" id="UP000736335">
    <property type="component" value="Unassembled WGS sequence"/>
</dbReference>
<keyword evidence="2" id="KW-1185">Reference proteome</keyword>
<sequence>MHGPSEYLKDVADHLSNPEPLLEWLEMNQFTTPISGLFAGDLSSLRNLRLSHLNIELSWRNMTNLTSVRLHTISPPIPVAQLLNCFEGAPLLRTIRLTDTISTSDSQDDRLVLLASLKTMKINGGAPCAPLLDRLLIPVGVKLEITSNSFDPSYDNIFPASPANLRNLSDFTKVHLEFKSGLSSARFRGPNRELLVTSELPNADISTVLEYFNRLDSSATGWLTIVGGGPPQANVAYRVLRSMEYLYTLRIYKGERQFTFIDCLTPQPWPADVRVVGLLTVCGALED</sequence>
<reference evidence="1" key="1">
    <citation type="journal article" date="2020" name="Nat. Commun.">
        <title>Large-scale genome sequencing of mycorrhizal fungi provides insights into the early evolution of symbiotic traits.</title>
        <authorList>
            <person name="Miyauchi S."/>
            <person name="Kiss E."/>
            <person name="Kuo A."/>
            <person name="Drula E."/>
            <person name="Kohler A."/>
            <person name="Sanchez-Garcia M."/>
            <person name="Morin E."/>
            <person name="Andreopoulos B."/>
            <person name="Barry K.W."/>
            <person name="Bonito G."/>
            <person name="Buee M."/>
            <person name="Carver A."/>
            <person name="Chen C."/>
            <person name="Cichocki N."/>
            <person name="Clum A."/>
            <person name="Culley D."/>
            <person name="Crous P.W."/>
            <person name="Fauchery L."/>
            <person name="Girlanda M."/>
            <person name="Hayes R.D."/>
            <person name="Keri Z."/>
            <person name="LaButti K."/>
            <person name="Lipzen A."/>
            <person name="Lombard V."/>
            <person name="Magnuson J."/>
            <person name="Maillard F."/>
            <person name="Murat C."/>
            <person name="Nolan M."/>
            <person name="Ohm R.A."/>
            <person name="Pangilinan J."/>
            <person name="Pereira M.F."/>
            <person name="Perotto S."/>
            <person name="Peter M."/>
            <person name="Pfister S."/>
            <person name="Riley R."/>
            <person name="Sitrit Y."/>
            <person name="Stielow J.B."/>
            <person name="Szollosi G."/>
            <person name="Zifcakova L."/>
            <person name="Stursova M."/>
            <person name="Spatafora J.W."/>
            <person name="Tedersoo L."/>
            <person name="Vaario L.M."/>
            <person name="Yamada A."/>
            <person name="Yan M."/>
            <person name="Wang P."/>
            <person name="Xu J."/>
            <person name="Bruns T."/>
            <person name="Baldrian P."/>
            <person name="Vilgalys R."/>
            <person name="Dunand C."/>
            <person name="Henrissat B."/>
            <person name="Grigoriev I.V."/>
            <person name="Hibbett D."/>
            <person name="Nagy L.G."/>
            <person name="Martin F.M."/>
        </authorList>
    </citation>
    <scope>NUCLEOTIDE SEQUENCE</scope>
    <source>
        <strain evidence="1">UH-Tt-Lm1</strain>
    </source>
</reference>
<accession>A0A9P6HLV8</accession>
<organism evidence="1 2">
    <name type="scientific">Thelephora terrestris</name>
    <dbReference type="NCBI Taxonomy" id="56493"/>
    <lineage>
        <taxon>Eukaryota</taxon>
        <taxon>Fungi</taxon>
        <taxon>Dikarya</taxon>
        <taxon>Basidiomycota</taxon>
        <taxon>Agaricomycotina</taxon>
        <taxon>Agaricomycetes</taxon>
        <taxon>Thelephorales</taxon>
        <taxon>Thelephoraceae</taxon>
        <taxon>Thelephora</taxon>
    </lineage>
</organism>
<reference evidence="1" key="2">
    <citation type="submission" date="2020-11" db="EMBL/GenBank/DDBJ databases">
        <authorList>
            <consortium name="DOE Joint Genome Institute"/>
            <person name="Kuo A."/>
            <person name="Miyauchi S."/>
            <person name="Kiss E."/>
            <person name="Drula E."/>
            <person name="Kohler A."/>
            <person name="Sanchez-Garcia M."/>
            <person name="Andreopoulos B."/>
            <person name="Barry K.W."/>
            <person name="Bonito G."/>
            <person name="Buee M."/>
            <person name="Carver A."/>
            <person name="Chen C."/>
            <person name="Cichocki N."/>
            <person name="Clum A."/>
            <person name="Culley D."/>
            <person name="Crous P.W."/>
            <person name="Fauchery L."/>
            <person name="Girlanda M."/>
            <person name="Hayes R."/>
            <person name="Keri Z."/>
            <person name="Labutti K."/>
            <person name="Lipzen A."/>
            <person name="Lombard V."/>
            <person name="Magnuson J."/>
            <person name="Maillard F."/>
            <person name="Morin E."/>
            <person name="Murat C."/>
            <person name="Nolan M."/>
            <person name="Ohm R."/>
            <person name="Pangilinan J."/>
            <person name="Pereira M."/>
            <person name="Perotto S."/>
            <person name="Peter M."/>
            <person name="Riley R."/>
            <person name="Sitrit Y."/>
            <person name="Stielow B."/>
            <person name="Szollosi G."/>
            <person name="Zifcakova L."/>
            <person name="Stursova M."/>
            <person name="Spatafora J.W."/>
            <person name="Tedersoo L."/>
            <person name="Vaario L.-M."/>
            <person name="Yamada A."/>
            <person name="Yan M."/>
            <person name="Wang P."/>
            <person name="Xu J."/>
            <person name="Bruns T."/>
            <person name="Baldrian P."/>
            <person name="Vilgalys R."/>
            <person name="Henrissat B."/>
            <person name="Grigoriev I.V."/>
            <person name="Hibbett D."/>
            <person name="Nagy L.G."/>
            <person name="Martin F.M."/>
        </authorList>
    </citation>
    <scope>NUCLEOTIDE SEQUENCE</scope>
    <source>
        <strain evidence="1">UH-Tt-Lm1</strain>
    </source>
</reference>
<gene>
    <name evidence="1" type="ORF">BJ322DRAFT_1105084</name>
</gene>
<dbReference type="EMBL" id="WIUZ02000003">
    <property type="protein sequence ID" value="KAF9789215.1"/>
    <property type="molecule type" value="Genomic_DNA"/>
</dbReference>
<comment type="caution">
    <text evidence="1">The sequence shown here is derived from an EMBL/GenBank/DDBJ whole genome shotgun (WGS) entry which is preliminary data.</text>
</comment>
<evidence type="ECO:0000313" key="2">
    <source>
        <dbReference type="Proteomes" id="UP000736335"/>
    </source>
</evidence>
<evidence type="ECO:0000313" key="1">
    <source>
        <dbReference type="EMBL" id="KAF9789215.1"/>
    </source>
</evidence>
<name>A0A9P6HLV8_9AGAM</name>
<proteinExistence type="predicted"/>
<protein>
    <submittedName>
        <fullName evidence="1">Uncharacterized protein</fullName>
    </submittedName>
</protein>